<dbReference type="Proteomes" id="UP000033774">
    <property type="component" value="Unassembled WGS sequence"/>
</dbReference>
<proteinExistence type="predicted"/>
<dbReference type="EMBL" id="LAJY01000478">
    <property type="protein sequence ID" value="KJV08711.1"/>
    <property type="molecule type" value="Genomic_DNA"/>
</dbReference>
<organism evidence="1 2">
    <name type="scientific">Elstera litoralis</name>
    <dbReference type="NCBI Taxonomy" id="552518"/>
    <lineage>
        <taxon>Bacteria</taxon>
        <taxon>Pseudomonadati</taxon>
        <taxon>Pseudomonadota</taxon>
        <taxon>Alphaproteobacteria</taxon>
        <taxon>Rhodospirillales</taxon>
        <taxon>Rhodospirillaceae</taxon>
        <taxon>Elstera</taxon>
    </lineage>
</organism>
<comment type="caution">
    <text evidence="1">The sequence shown here is derived from an EMBL/GenBank/DDBJ whole genome shotgun (WGS) entry which is preliminary data.</text>
</comment>
<evidence type="ECO:0000313" key="2">
    <source>
        <dbReference type="Proteomes" id="UP000033774"/>
    </source>
</evidence>
<keyword evidence="2" id="KW-1185">Reference proteome</keyword>
<gene>
    <name evidence="1" type="ORF">VZ95_16040</name>
</gene>
<dbReference type="AlphaFoldDB" id="A0A0F3IPQ6"/>
<evidence type="ECO:0000313" key="1">
    <source>
        <dbReference type="EMBL" id="KJV08711.1"/>
    </source>
</evidence>
<protein>
    <submittedName>
        <fullName evidence="1">Uncharacterized protein</fullName>
    </submittedName>
</protein>
<reference evidence="1 2" key="1">
    <citation type="submission" date="2015-03" db="EMBL/GenBank/DDBJ databases">
        <title>Draft genome sequence of Elstera litoralis.</title>
        <authorList>
            <person name="Rahalkar M.C."/>
            <person name="Dhakephalkar P.K."/>
            <person name="Pore S.D."/>
            <person name="Arora P."/>
            <person name="Kapse N.G."/>
            <person name="Pandit P.S."/>
        </authorList>
    </citation>
    <scope>NUCLEOTIDE SEQUENCE [LARGE SCALE GENOMIC DNA]</scope>
    <source>
        <strain evidence="1 2">Dia-1</strain>
    </source>
</reference>
<name>A0A0F3IPQ6_9PROT</name>
<sequence length="96" mass="10671">MLVAQAQHEGLTLVSEDTKIRFYTVAVPGRTPSGWGSNDQPGGLSPLFLATSFKFLHKMALPPFYTAGRGFFRQWCDFYVSIGKLTKPSLEEKIST</sequence>
<accession>A0A0F3IPQ6</accession>